<dbReference type="AlphaFoldDB" id="Q057G9"/>
<dbReference type="PANTHER" id="PTHR22602">
    <property type="entry name" value="TRANSFERASE CAF17, MITOCHONDRIAL-RELATED"/>
    <property type="match status" value="1"/>
</dbReference>
<evidence type="ECO:0000313" key="2">
    <source>
        <dbReference type="Proteomes" id="UP000000669"/>
    </source>
</evidence>
<dbReference type="InterPro" id="IPR045179">
    <property type="entry name" value="YgfZ/GcvT"/>
</dbReference>
<dbReference type="SUPFAM" id="SSF103025">
    <property type="entry name" value="Folate-binding domain"/>
    <property type="match status" value="1"/>
</dbReference>
<accession>Q057G9</accession>
<dbReference type="eggNOG" id="COG0354">
    <property type="taxonomic scope" value="Bacteria"/>
</dbReference>
<evidence type="ECO:0000313" key="1">
    <source>
        <dbReference type="EMBL" id="ABJ90730.1"/>
    </source>
</evidence>
<gene>
    <name evidence="1" type="primary">ygfZ</name>
    <name evidence="1" type="ordered locus">BCc_268</name>
</gene>
<proteinExistence type="predicted"/>
<dbReference type="NCBIfam" id="TIGR03317">
    <property type="entry name" value="ygfZ_signature"/>
    <property type="match status" value="1"/>
</dbReference>
<dbReference type="Gene3D" id="3.30.70.1400">
    <property type="entry name" value="Aminomethyltransferase beta-barrel domains"/>
    <property type="match status" value="1"/>
</dbReference>
<protein>
    <submittedName>
        <fullName evidence="1">Predicted folate-dependent regulatory protein involved in one-carbon metabolism</fullName>
    </submittedName>
</protein>
<organism evidence="1 2">
    <name type="scientific">Buchnera aphidicola subsp. Cinara cedri (strain Cc)</name>
    <dbReference type="NCBI Taxonomy" id="372461"/>
    <lineage>
        <taxon>Bacteria</taxon>
        <taxon>Pseudomonadati</taxon>
        <taxon>Pseudomonadota</taxon>
        <taxon>Gammaproteobacteria</taxon>
        <taxon>Enterobacterales</taxon>
        <taxon>Erwiniaceae</taxon>
        <taxon>Buchnera</taxon>
    </lineage>
</organism>
<name>Q057G9_BUCCC</name>
<dbReference type="InterPro" id="IPR017703">
    <property type="entry name" value="YgfZ/GCV_T_CS"/>
</dbReference>
<keyword evidence="2" id="KW-1185">Reference proteome</keyword>
<reference evidence="1 2" key="1">
    <citation type="journal article" date="2006" name="Science">
        <title>A small microbial genome: the end of a long symbiotic relationship?</title>
        <authorList>
            <person name="Perez-Brocal V."/>
            <person name="Gil R."/>
            <person name="Ramos S."/>
            <person name="Lamelas A."/>
            <person name="Postigo M."/>
            <person name="Michelena J.M."/>
            <person name="Silva F.J."/>
            <person name="Moya A."/>
            <person name="Latorre A."/>
        </authorList>
    </citation>
    <scope>NUCLEOTIDE SEQUENCE [LARGE SCALE GENOMIC DNA]</scope>
    <source>
        <strain evidence="2">Cc</strain>
    </source>
</reference>
<sequence>MKNNVLNNNKIYLSKNLSSTFIELDQWSIIRVKGKDKRNYLNNQFTININTINKNKYKIGAHCNINGKVLAIFFIFKYKDSFFYIINNSVCDKHLIELKKYSLFYKIKIFKEKKFHLFGLCGSNSYYLLKNFFFIHFKKKNMVTKIKNIIFLKINYPVKRFLILTKGNMLHNFLNDNKKKILFSNNKQWISLDIESSFPIVNKTISGRFILQTLDLKKWNAISFTKGCYYGQEMLCKYENKKINKFIICALIGRIGNTIPINNENVKYKDKEGNKYISGIILSWVKVYKNKILLQVRMKEKFFNKKNNFYLSSNKENFYKIYII</sequence>
<dbReference type="Gene3D" id="2.40.30.160">
    <property type="match status" value="1"/>
</dbReference>
<dbReference type="EMBL" id="CP000263">
    <property type="protein sequence ID" value="ABJ90730.1"/>
    <property type="molecule type" value="Genomic_DNA"/>
</dbReference>
<dbReference type="KEGG" id="bcc:BCc_268"/>
<dbReference type="OrthoDB" id="9796287at2"/>
<dbReference type="PANTHER" id="PTHR22602:SF0">
    <property type="entry name" value="TRANSFERASE CAF17, MITOCHONDRIAL-RELATED"/>
    <property type="match status" value="1"/>
</dbReference>
<dbReference type="STRING" id="372461.BCc_268"/>
<dbReference type="Proteomes" id="UP000000669">
    <property type="component" value="Chromosome"/>
</dbReference>
<dbReference type="Gene3D" id="3.30.70.1630">
    <property type="match status" value="1"/>
</dbReference>
<dbReference type="HOGENOM" id="CLU_007884_6_1_6"/>
<dbReference type="GO" id="GO:0016226">
    <property type="term" value="P:iron-sulfur cluster assembly"/>
    <property type="evidence" value="ECO:0007669"/>
    <property type="project" value="TreeGrafter"/>
</dbReference>
<dbReference type="RefSeq" id="WP_011672649.1">
    <property type="nucleotide sequence ID" value="NC_008513.1"/>
</dbReference>
<dbReference type="NCBIfam" id="NF007110">
    <property type="entry name" value="PRK09559.1"/>
    <property type="match status" value="1"/>
</dbReference>